<organism evidence="9 10">
    <name type="scientific">Exophiala xenobiotica</name>
    <dbReference type="NCBI Taxonomy" id="348802"/>
    <lineage>
        <taxon>Eukaryota</taxon>
        <taxon>Fungi</taxon>
        <taxon>Dikarya</taxon>
        <taxon>Ascomycota</taxon>
        <taxon>Pezizomycotina</taxon>
        <taxon>Eurotiomycetes</taxon>
        <taxon>Chaetothyriomycetidae</taxon>
        <taxon>Chaetothyriales</taxon>
        <taxon>Herpotrichiellaceae</taxon>
        <taxon>Exophiala</taxon>
    </lineage>
</organism>
<comment type="similarity">
    <text evidence="2 7">Belongs to the purine-cytosine permease (2.A.39) family.</text>
</comment>
<dbReference type="GO" id="GO:0015205">
    <property type="term" value="F:nucleobase transmembrane transporter activity"/>
    <property type="evidence" value="ECO:0007669"/>
    <property type="project" value="TreeGrafter"/>
</dbReference>
<dbReference type="PANTHER" id="PTHR31806:SF1">
    <property type="entry name" value="PURINE-CYTOSINE PERMEASE FCY2-RELATED"/>
    <property type="match status" value="1"/>
</dbReference>
<feature type="transmembrane region" description="Helical" evidence="8">
    <location>
        <begin position="240"/>
        <end position="263"/>
    </location>
</feature>
<sequence>MTDVEKGKQLSEESGTIIEVTPEESYEVNKYGSLAWRVVRWFRAEETGVERVTEEMRTNHSPYSMGILWMAINMVPLGCNIGMQGITYYEMSFWDSALCIIFFNLLGVLPVAYMSTFGPVFGMRQMVLTRFFVGYQVMRLFAFINTLTCMGWSTLNDISGANLLHTLGDGALPPWACILISVILTMVITMLGYRTIHRVVSWFWVPTIIVLFVFIARIKISDSFSTGTMAAGRAEAGAVLSYGAALVGNASGWTLFACDYSLYLKPTTSKWKLGLSVYVGILFTTMFLQLTGLAAAACTYKNAYFAQMYEEQGGGGLFYAILVHNSLGRFGEFCIVMLFLSLVACNVACVYSASLSAQAICSKFRLIPRFFWALLANIVGLVVSIVAFYKFDEVLNDILAIISYFITLYVGIFLSEHLIYRRKLGYKIETYQNARSMPFSYAALFAFCCGVTGAVVGMYEAWWTGPLARDVSRVFPGDIGFELAFAFAFVGHASTRWLEIKHYGM</sequence>
<feature type="transmembrane region" description="Helical" evidence="8">
    <location>
        <begin position="335"/>
        <end position="357"/>
    </location>
</feature>
<dbReference type="Gene3D" id="1.10.4160.10">
    <property type="entry name" value="Hydantoin permease"/>
    <property type="match status" value="1"/>
</dbReference>
<dbReference type="OrthoDB" id="2116389at2759"/>
<keyword evidence="5 8" id="KW-1133">Transmembrane helix</keyword>
<dbReference type="HOGENOM" id="CLU_026016_2_2_1"/>
<dbReference type="InterPro" id="IPR001248">
    <property type="entry name" value="Pur-cyt_permease"/>
</dbReference>
<feature type="transmembrane region" description="Helical" evidence="8">
    <location>
        <begin position="401"/>
        <end position="420"/>
    </location>
</feature>
<feature type="transmembrane region" description="Helical" evidence="8">
    <location>
        <begin position="441"/>
        <end position="459"/>
    </location>
</feature>
<dbReference type="Pfam" id="PF02133">
    <property type="entry name" value="Transp_cyt_pur"/>
    <property type="match status" value="1"/>
</dbReference>
<feature type="transmembrane region" description="Helical" evidence="8">
    <location>
        <begin position="479"/>
        <end position="498"/>
    </location>
</feature>
<comment type="subcellular location">
    <subcellularLocation>
        <location evidence="1">Membrane</location>
        <topology evidence="1">Multi-pass membrane protein</topology>
    </subcellularLocation>
</comment>
<feature type="transmembrane region" description="Helical" evidence="8">
    <location>
        <begin position="369"/>
        <end position="389"/>
    </location>
</feature>
<evidence type="ECO:0000256" key="4">
    <source>
        <dbReference type="ARBA" id="ARBA00022692"/>
    </source>
</evidence>
<dbReference type="GO" id="GO:0005886">
    <property type="term" value="C:plasma membrane"/>
    <property type="evidence" value="ECO:0007669"/>
    <property type="project" value="TreeGrafter"/>
</dbReference>
<evidence type="ECO:0000256" key="7">
    <source>
        <dbReference type="PIRNR" id="PIRNR002744"/>
    </source>
</evidence>
<keyword evidence="4 8" id="KW-0812">Transmembrane</keyword>
<keyword evidence="6 7" id="KW-0472">Membrane</keyword>
<dbReference type="GO" id="GO:0000329">
    <property type="term" value="C:fungal-type vacuole membrane"/>
    <property type="evidence" value="ECO:0007669"/>
    <property type="project" value="TreeGrafter"/>
</dbReference>
<evidence type="ECO:0000313" key="9">
    <source>
        <dbReference type="EMBL" id="KIW57607.1"/>
    </source>
</evidence>
<feature type="transmembrane region" description="Helical" evidence="8">
    <location>
        <begin position="173"/>
        <end position="193"/>
    </location>
</feature>
<dbReference type="GeneID" id="25328054"/>
<evidence type="ECO:0000256" key="1">
    <source>
        <dbReference type="ARBA" id="ARBA00004141"/>
    </source>
</evidence>
<dbReference type="GO" id="GO:0015856">
    <property type="term" value="P:cytosine transport"/>
    <property type="evidence" value="ECO:0007669"/>
    <property type="project" value="TreeGrafter"/>
</dbReference>
<dbReference type="STRING" id="348802.A0A0D2D5J6"/>
<dbReference type="InterPro" id="IPR026030">
    <property type="entry name" value="Pur-cyt_permease_Fcy2/21/22"/>
</dbReference>
<keyword evidence="3 7" id="KW-0813">Transport</keyword>
<dbReference type="RefSeq" id="XP_013318191.1">
    <property type="nucleotide sequence ID" value="XM_013462737.1"/>
</dbReference>
<proteinExistence type="inferred from homology"/>
<evidence type="ECO:0000256" key="8">
    <source>
        <dbReference type="SAM" id="Phobius"/>
    </source>
</evidence>
<feature type="transmembrane region" description="Helical" evidence="8">
    <location>
        <begin position="66"/>
        <end position="87"/>
    </location>
</feature>
<keyword evidence="10" id="KW-1185">Reference proteome</keyword>
<evidence type="ECO:0000256" key="6">
    <source>
        <dbReference type="ARBA" id="ARBA00023136"/>
    </source>
</evidence>
<dbReference type="EMBL" id="KN847319">
    <property type="protein sequence ID" value="KIW57607.1"/>
    <property type="molecule type" value="Genomic_DNA"/>
</dbReference>
<feature type="transmembrane region" description="Helical" evidence="8">
    <location>
        <begin position="200"/>
        <end position="220"/>
    </location>
</feature>
<name>A0A0D2D5J6_9EURO</name>
<feature type="transmembrane region" description="Helical" evidence="8">
    <location>
        <begin position="93"/>
        <end position="115"/>
    </location>
</feature>
<evidence type="ECO:0000256" key="3">
    <source>
        <dbReference type="ARBA" id="ARBA00022448"/>
    </source>
</evidence>
<evidence type="ECO:0000313" key="10">
    <source>
        <dbReference type="Proteomes" id="UP000054342"/>
    </source>
</evidence>
<evidence type="ECO:0008006" key="11">
    <source>
        <dbReference type="Google" id="ProtNLM"/>
    </source>
</evidence>
<dbReference type="PANTHER" id="PTHR31806">
    <property type="entry name" value="PURINE-CYTOSINE PERMEASE FCY2-RELATED"/>
    <property type="match status" value="1"/>
</dbReference>
<dbReference type="Proteomes" id="UP000054342">
    <property type="component" value="Unassembled WGS sequence"/>
</dbReference>
<dbReference type="AlphaFoldDB" id="A0A0D2D5J6"/>
<feature type="transmembrane region" description="Helical" evidence="8">
    <location>
        <begin position="127"/>
        <end position="153"/>
    </location>
</feature>
<feature type="transmembrane region" description="Helical" evidence="8">
    <location>
        <begin position="275"/>
        <end position="297"/>
    </location>
</feature>
<dbReference type="PIRSF" id="PIRSF002744">
    <property type="entry name" value="Pur-cyt_permease"/>
    <property type="match status" value="1"/>
</dbReference>
<evidence type="ECO:0000256" key="2">
    <source>
        <dbReference type="ARBA" id="ARBA00008974"/>
    </source>
</evidence>
<protein>
    <recommendedName>
        <fullName evidence="11">NCS1 nucleoside transporter</fullName>
    </recommendedName>
</protein>
<accession>A0A0D2D5J6</accession>
<reference evidence="9 10" key="1">
    <citation type="submission" date="2015-01" db="EMBL/GenBank/DDBJ databases">
        <title>The Genome Sequence of Exophiala xenobiotica CBS118157.</title>
        <authorList>
            <consortium name="The Broad Institute Genomics Platform"/>
            <person name="Cuomo C."/>
            <person name="de Hoog S."/>
            <person name="Gorbushina A."/>
            <person name="Stielow B."/>
            <person name="Teixiera M."/>
            <person name="Abouelleil A."/>
            <person name="Chapman S.B."/>
            <person name="Priest M."/>
            <person name="Young S.K."/>
            <person name="Wortman J."/>
            <person name="Nusbaum C."/>
            <person name="Birren B."/>
        </authorList>
    </citation>
    <scope>NUCLEOTIDE SEQUENCE [LARGE SCALE GENOMIC DNA]</scope>
    <source>
        <strain evidence="9 10">CBS 118157</strain>
    </source>
</reference>
<gene>
    <name evidence="9" type="ORF">PV05_06146</name>
</gene>
<evidence type="ECO:0000256" key="5">
    <source>
        <dbReference type="ARBA" id="ARBA00022989"/>
    </source>
</evidence>